<comment type="caution">
    <text evidence="1">The sequence shown here is derived from an EMBL/GenBank/DDBJ whole genome shotgun (WGS) entry which is preliminary data.</text>
</comment>
<dbReference type="OrthoDB" id="5470010at2"/>
<dbReference type="RefSeq" id="WP_144305070.1">
    <property type="nucleotide sequence ID" value="NZ_QMIF01000005.1"/>
</dbReference>
<reference evidence="1 2" key="1">
    <citation type="submission" date="2018-06" db="EMBL/GenBank/DDBJ databases">
        <title>Complete genome of Desulfovibrio marinus P48SEP.</title>
        <authorList>
            <person name="Crispim J.S."/>
            <person name="Vidigal P.M.P."/>
            <person name="Silva L.C.F."/>
            <person name="Araujo L.C."/>
            <person name="Laguardia C.N."/>
            <person name="Dias R.S."/>
            <person name="Sousa M.P."/>
            <person name="Paula S.O."/>
            <person name="Silva C."/>
        </authorList>
    </citation>
    <scope>NUCLEOTIDE SEQUENCE [LARGE SCALE GENOMIC DNA]</scope>
    <source>
        <strain evidence="1 2">P48SEP</strain>
    </source>
</reference>
<proteinExistence type="predicted"/>
<gene>
    <name evidence="1" type="ORF">DQK91_09220</name>
</gene>
<evidence type="ECO:0000313" key="2">
    <source>
        <dbReference type="Proteomes" id="UP000434052"/>
    </source>
</evidence>
<accession>A0A6P1ZGE4</accession>
<dbReference type="EMBL" id="QMIF01000005">
    <property type="protein sequence ID" value="TVM34074.1"/>
    <property type="molecule type" value="Genomic_DNA"/>
</dbReference>
<dbReference type="AlphaFoldDB" id="A0A6P1ZGE4"/>
<protein>
    <submittedName>
        <fullName evidence="1">Uncharacterized protein</fullName>
    </submittedName>
</protein>
<dbReference type="Proteomes" id="UP000434052">
    <property type="component" value="Unassembled WGS sequence"/>
</dbReference>
<evidence type="ECO:0000313" key="1">
    <source>
        <dbReference type="EMBL" id="TVM34074.1"/>
    </source>
</evidence>
<name>A0A6P1ZGE4_9BACT</name>
<sequence>MEEKPPQQTAPEQQQKKDFDLVLVPMEGVVAYWLSLSKLLGNARKVAKQVGEEAQYTSEPFIHHLLEVAFSDAPEPFVRRLGQAKRDALLDSLSRKLDLMRMSILDIAAAENPRKTLAKMTAQYTFPPLNEEKAFRYVQDLAAMAEKDPAERAEYFNVDHRLKVEQLIVVLLFYVLWSRREGKRNLARFSKLITTPFYRDGLALVVDGFDGPFVRKRLQAHRQSILADVGMKMDASLEMALAIRNRMEYERVFEVGKSFMV</sequence>
<organism evidence="1 2">
    <name type="scientific">Oceanidesulfovibrio marinus</name>
    <dbReference type="NCBI Taxonomy" id="370038"/>
    <lineage>
        <taxon>Bacteria</taxon>
        <taxon>Pseudomonadati</taxon>
        <taxon>Thermodesulfobacteriota</taxon>
        <taxon>Desulfovibrionia</taxon>
        <taxon>Desulfovibrionales</taxon>
        <taxon>Desulfovibrionaceae</taxon>
        <taxon>Oceanidesulfovibrio</taxon>
    </lineage>
</organism>